<dbReference type="InterPro" id="IPR000504">
    <property type="entry name" value="RRM_dom"/>
</dbReference>
<dbReference type="Proteomes" id="UP001177140">
    <property type="component" value="Unassembled WGS sequence"/>
</dbReference>
<dbReference type="EMBL" id="JAJJMA010056096">
    <property type="protein sequence ID" value="MCL7026387.1"/>
    <property type="molecule type" value="Genomic_DNA"/>
</dbReference>
<keyword evidence="1 2" id="KW-0694">RNA-binding</keyword>
<dbReference type="CDD" id="cd12408">
    <property type="entry name" value="RRM_eIF3G_like"/>
    <property type="match status" value="1"/>
</dbReference>
<dbReference type="SUPFAM" id="SSF54928">
    <property type="entry name" value="RNA-binding domain, RBD"/>
    <property type="match status" value="1"/>
</dbReference>
<evidence type="ECO:0000259" key="3">
    <source>
        <dbReference type="PROSITE" id="PS50102"/>
    </source>
</evidence>
<dbReference type="Pfam" id="PF00076">
    <property type="entry name" value="RRM_1"/>
    <property type="match status" value="1"/>
</dbReference>
<evidence type="ECO:0000256" key="2">
    <source>
        <dbReference type="PROSITE-ProRule" id="PRU00176"/>
    </source>
</evidence>
<reference evidence="4" key="1">
    <citation type="submission" date="2022-03" db="EMBL/GenBank/DDBJ databases">
        <title>A functionally conserved STORR gene fusion in Papaver species that diverged 16.8 million years ago.</title>
        <authorList>
            <person name="Catania T."/>
        </authorList>
    </citation>
    <scope>NUCLEOTIDE SEQUENCE</scope>
    <source>
        <strain evidence="4">S-191538</strain>
    </source>
</reference>
<dbReference type="AlphaFoldDB" id="A0AA41UZW8"/>
<dbReference type="PROSITE" id="PS50102">
    <property type="entry name" value="RRM"/>
    <property type="match status" value="1"/>
</dbReference>
<comment type="caution">
    <text evidence="4">The sequence shown here is derived from an EMBL/GenBank/DDBJ whole genome shotgun (WGS) entry which is preliminary data.</text>
</comment>
<dbReference type="SMART" id="SM00360">
    <property type="entry name" value="RRM"/>
    <property type="match status" value="1"/>
</dbReference>
<feature type="domain" description="RRM" evidence="3">
    <location>
        <begin position="161"/>
        <end position="240"/>
    </location>
</feature>
<evidence type="ECO:0000313" key="4">
    <source>
        <dbReference type="EMBL" id="MCL7026387.1"/>
    </source>
</evidence>
<name>A0AA41UZW8_PAPNU</name>
<sequence>MHTRKPPRLVVCTCNFNTTSTNQSPFELDTFKIILNGLASFVDRDVNTLIFLHLTQFQSYHCSRTDFGIQIRIRSCENLVLNTHYPLDVIVLLERLQPFSSKSKKDTEPTPLCWTCFKEGDHWKSECPFKDLAESFSRKLSTADTTTSGTSKSGRKKGRRNAVRVLNISENVHEHDLARLFCTCGAVSRVTVAVDQITGRRRGFGVVNFVNKEDAEKAINKFCGYGYELGRILRVEWVNRRAN</sequence>
<dbReference type="GO" id="GO:0003723">
    <property type="term" value="F:RNA binding"/>
    <property type="evidence" value="ECO:0007669"/>
    <property type="project" value="UniProtKB-UniRule"/>
</dbReference>
<gene>
    <name evidence="4" type="ORF">MKW94_006014</name>
</gene>
<evidence type="ECO:0000256" key="1">
    <source>
        <dbReference type="ARBA" id="ARBA00022884"/>
    </source>
</evidence>
<keyword evidence="5" id="KW-1185">Reference proteome</keyword>
<dbReference type="Gene3D" id="3.30.70.330">
    <property type="match status" value="1"/>
</dbReference>
<accession>A0AA41UZW8</accession>
<proteinExistence type="predicted"/>
<dbReference type="InterPro" id="IPR035979">
    <property type="entry name" value="RBD_domain_sf"/>
</dbReference>
<protein>
    <recommendedName>
        <fullName evidence="3">RRM domain-containing protein</fullName>
    </recommendedName>
</protein>
<dbReference type="PANTHER" id="PTHR10352">
    <property type="entry name" value="EUKARYOTIC TRANSLATION INITIATION FACTOR 3 SUBUNIT G"/>
    <property type="match status" value="1"/>
</dbReference>
<evidence type="ECO:0000313" key="5">
    <source>
        <dbReference type="Proteomes" id="UP001177140"/>
    </source>
</evidence>
<organism evidence="4 5">
    <name type="scientific">Papaver nudicaule</name>
    <name type="common">Iceland poppy</name>
    <dbReference type="NCBI Taxonomy" id="74823"/>
    <lineage>
        <taxon>Eukaryota</taxon>
        <taxon>Viridiplantae</taxon>
        <taxon>Streptophyta</taxon>
        <taxon>Embryophyta</taxon>
        <taxon>Tracheophyta</taxon>
        <taxon>Spermatophyta</taxon>
        <taxon>Magnoliopsida</taxon>
        <taxon>Ranunculales</taxon>
        <taxon>Papaveraceae</taxon>
        <taxon>Papaveroideae</taxon>
        <taxon>Papaver</taxon>
    </lineage>
</organism>
<dbReference type="InterPro" id="IPR034240">
    <property type="entry name" value="eIF3G_RRM"/>
</dbReference>
<dbReference type="InterPro" id="IPR012677">
    <property type="entry name" value="Nucleotide-bd_a/b_plait_sf"/>
</dbReference>